<evidence type="ECO:0000313" key="4">
    <source>
        <dbReference type="Proteomes" id="UP001183648"/>
    </source>
</evidence>
<name>A0ABU2BS52_9ACTN</name>
<sequence>MEPDSGVVRPSGVRRSFLALLLALLALTLLPAGGPASASCAGPTVQVPPVLAPGARAQVRGERFVDGCRDSMSCPAFGCGECEYDDPPPVPTPDVTLRLTQRGRTWDLGAADADRRGRVRWTFTVPDDVRPGPARLSWGDEQSVPVRVGPTAG</sequence>
<dbReference type="EMBL" id="JAVDYG010000001">
    <property type="protein sequence ID" value="MDR7361464.1"/>
    <property type="molecule type" value="Genomic_DNA"/>
</dbReference>
<feature type="chain" id="PRO_5045528544" evidence="2">
    <location>
        <begin position="39"/>
        <end position="153"/>
    </location>
</feature>
<gene>
    <name evidence="3" type="ORF">J2S63_001017</name>
</gene>
<accession>A0ABU2BS52</accession>
<evidence type="ECO:0000256" key="1">
    <source>
        <dbReference type="SAM" id="MobiDB-lite"/>
    </source>
</evidence>
<protein>
    <submittedName>
        <fullName evidence="3">Uncharacterized protein</fullName>
    </submittedName>
</protein>
<comment type="caution">
    <text evidence="3">The sequence shown here is derived from an EMBL/GenBank/DDBJ whole genome shotgun (WGS) entry which is preliminary data.</text>
</comment>
<evidence type="ECO:0000256" key="2">
    <source>
        <dbReference type="SAM" id="SignalP"/>
    </source>
</evidence>
<keyword evidence="2" id="KW-0732">Signal</keyword>
<feature type="region of interest" description="Disordered" evidence="1">
    <location>
        <begin position="131"/>
        <end position="153"/>
    </location>
</feature>
<dbReference type="RefSeq" id="WP_310299460.1">
    <property type="nucleotide sequence ID" value="NZ_BAAAPS010000007.1"/>
</dbReference>
<keyword evidence="4" id="KW-1185">Reference proteome</keyword>
<organism evidence="3 4">
    <name type="scientific">Nocardioides marmoribigeumensis</name>
    <dbReference type="NCBI Taxonomy" id="433649"/>
    <lineage>
        <taxon>Bacteria</taxon>
        <taxon>Bacillati</taxon>
        <taxon>Actinomycetota</taxon>
        <taxon>Actinomycetes</taxon>
        <taxon>Propionibacteriales</taxon>
        <taxon>Nocardioidaceae</taxon>
        <taxon>Nocardioides</taxon>
    </lineage>
</organism>
<dbReference type="Proteomes" id="UP001183648">
    <property type="component" value="Unassembled WGS sequence"/>
</dbReference>
<evidence type="ECO:0000313" key="3">
    <source>
        <dbReference type="EMBL" id="MDR7361464.1"/>
    </source>
</evidence>
<proteinExistence type="predicted"/>
<reference evidence="3 4" key="1">
    <citation type="submission" date="2023-07" db="EMBL/GenBank/DDBJ databases">
        <title>Sequencing the genomes of 1000 actinobacteria strains.</title>
        <authorList>
            <person name="Klenk H.-P."/>
        </authorList>
    </citation>
    <scope>NUCLEOTIDE SEQUENCE [LARGE SCALE GENOMIC DNA]</scope>
    <source>
        <strain evidence="3 4">DSM 19426</strain>
    </source>
</reference>
<feature type="signal peptide" evidence="2">
    <location>
        <begin position="1"/>
        <end position="38"/>
    </location>
</feature>